<gene>
    <name evidence="2" type="ORF">J5Y10_24665</name>
</gene>
<dbReference type="InterPro" id="IPR009725">
    <property type="entry name" value="3_dmu_93_MTrfase"/>
</dbReference>
<dbReference type="PIRSF" id="PIRSF021700">
    <property type="entry name" value="3_dmu_93_MTrfase"/>
    <property type="match status" value="1"/>
</dbReference>
<dbReference type="Pfam" id="PF06983">
    <property type="entry name" value="3-dmu-9_3-mt"/>
    <property type="match status" value="1"/>
</dbReference>
<evidence type="ECO:0000313" key="3">
    <source>
        <dbReference type="Proteomes" id="UP000677537"/>
    </source>
</evidence>
<sequence length="158" mass="16539">MPGIATCLWFDGQAEEAVAFYVAAFRRAGRPAEPGRALRGGPAGPDGVLLATAMLDGHEVQGLNGGGQHRFTPAISLSVACTSQAELDAFWEALGEGGAPMACGWLTDRFGVCWQVFPKVLPEMLMSPDREAAGRAMQAMMGMVKLEIAPLEAAFAGG</sequence>
<evidence type="ECO:0000259" key="1">
    <source>
        <dbReference type="Pfam" id="PF06983"/>
    </source>
</evidence>
<dbReference type="InterPro" id="IPR028973">
    <property type="entry name" value="PhnB-like"/>
</dbReference>
<dbReference type="PANTHER" id="PTHR33990">
    <property type="entry name" value="PROTEIN YJDN-RELATED"/>
    <property type="match status" value="1"/>
</dbReference>
<dbReference type="SUPFAM" id="SSF54593">
    <property type="entry name" value="Glyoxalase/Bleomycin resistance protein/Dihydroxybiphenyl dioxygenase"/>
    <property type="match status" value="1"/>
</dbReference>
<evidence type="ECO:0000313" key="2">
    <source>
        <dbReference type="EMBL" id="MBP0495999.1"/>
    </source>
</evidence>
<dbReference type="RefSeq" id="WP_209376788.1">
    <property type="nucleotide sequence ID" value="NZ_JAGIZA010000024.1"/>
</dbReference>
<accession>A0A940N3N6</accession>
<organism evidence="2 3">
    <name type="scientific">Roseomonas indoligenes</name>
    <dbReference type="NCBI Taxonomy" id="2820811"/>
    <lineage>
        <taxon>Bacteria</taxon>
        <taxon>Pseudomonadati</taxon>
        <taxon>Pseudomonadota</taxon>
        <taxon>Alphaproteobacteria</taxon>
        <taxon>Acetobacterales</taxon>
        <taxon>Roseomonadaceae</taxon>
        <taxon>Roseomonas</taxon>
    </lineage>
</organism>
<dbReference type="Gene3D" id="3.10.180.10">
    <property type="entry name" value="2,3-Dihydroxybiphenyl 1,2-Dioxygenase, domain 1"/>
    <property type="match status" value="1"/>
</dbReference>
<reference evidence="2" key="1">
    <citation type="submission" date="2021-03" db="EMBL/GenBank/DDBJ databases">
        <authorList>
            <person name="So Y."/>
        </authorList>
    </citation>
    <scope>NUCLEOTIDE SEQUENCE</scope>
    <source>
        <strain evidence="2">SG15</strain>
    </source>
</reference>
<keyword evidence="3" id="KW-1185">Reference proteome</keyword>
<feature type="domain" description="PhnB-like" evidence="1">
    <location>
        <begin position="4"/>
        <end position="116"/>
    </location>
</feature>
<dbReference type="CDD" id="cd06588">
    <property type="entry name" value="PhnB_like"/>
    <property type="match status" value="1"/>
</dbReference>
<dbReference type="Proteomes" id="UP000677537">
    <property type="component" value="Unassembled WGS sequence"/>
</dbReference>
<dbReference type="AlphaFoldDB" id="A0A940N3N6"/>
<protein>
    <submittedName>
        <fullName evidence="2">VOC family protein</fullName>
    </submittedName>
</protein>
<dbReference type="EMBL" id="JAGIZA010000024">
    <property type="protein sequence ID" value="MBP0495999.1"/>
    <property type="molecule type" value="Genomic_DNA"/>
</dbReference>
<name>A0A940N3N6_9PROT</name>
<dbReference type="PANTHER" id="PTHR33990:SF2">
    <property type="entry name" value="PHNB-LIKE DOMAIN-CONTAINING PROTEIN"/>
    <property type="match status" value="1"/>
</dbReference>
<dbReference type="InterPro" id="IPR029068">
    <property type="entry name" value="Glyas_Bleomycin-R_OHBP_Dase"/>
</dbReference>
<comment type="caution">
    <text evidence="2">The sequence shown here is derived from an EMBL/GenBank/DDBJ whole genome shotgun (WGS) entry which is preliminary data.</text>
</comment>
<proteinExistence type="predicted"/>